<feature type="compositionally biased region" description="Basic and acidic residues" evidence="1">
    <location>
        <begin position="170"/>
        <end position="180"/>
    </location>
</feature>
<accession>A0ABQ5RQ91</accession>
<sequence length="522" mass="52965">MRRSAGPQWGFPGAIYLGTGEAKFKSGDTEIVGSRSLGTSLLLMALYTLPVDGAEAPQEGLTRSYLRDAAAAAAGEAAPTESAAAAFKTSTACIPQPPSSCPNQAATLSSSPLVTPSTPMPLMMMALIQMTNVSWASSDVTSSLPSSSSSSASSAPAPAPASSSSSSPDVNHDYRERRSNGSDGGPRKAMRPDRCSMEAGSRGAASPLTQGAIDLGALPAAAAAAAASQAAGSSTYSQESASDFGACRGATAHNGGEGGGSGSYTDPFGGNRVDAGRGPVTGGQLRMLVPMLDMINHSSVPYIGGYTDDDIVVAPGANVRWELRPPAGDQRPTARSVVDSCRGGTSGADNGLGQGQLAQRTSEERHGDDERGDGGAGGIGSRSGWQIALVATADLAIGQELLMCYDTTASNDSFALHYGFVETPNPNEDVQLFESLEDALAWHREVVLTEASAPASGLITKGGSLAAHRMKSLGPDELATWYDTTSAAAAAAAVAASMACGDCVAEITSPVKVRQQAHSTAA</sequence>
<dbReference type="PANTHER" id="PTHR13271">
    <property type="entry name" value="UNCHARACTERIZED PUTATIVE METHYLTRANSFERASE"/>
    <property type="match status" value="1"/>
</dbReference>
<feature type="region of interest" description="Disordered" evidence="1">
    <location>
        <begin position="323"/>
        <end position="378"/>
    </location>
</feature>
<keyword evidence="3" id="KW-1185">Reference proteome</keyword>
<evidence type="ECO:0000313" key="2">
    <source>
        <dbReference type="EMBL" id="GLI59383.1"/>
    </source>
</evidence>
<dbReference type="Gene3D" id="3.90.1410.10">
    <property type="entry name" value="set domain protein methyltransferase, domain 1"/>
    <property type="match status" value="1"/>
</dbReference>
<name>A0ABQ5RQ91_9CHLO</name>
<dbReference type="EMBL" id="BSDZ01000004">
    <property type="protein sequence ID" value="GLI59383.1"/>
    <property type="molecule type" value="Genomic_DNA"/>
</dbReference>
<dbReference type="InterPro" id="IPR050600">
    <property type="entry name" value="SETD3_SETD6_MTase"/>
</dbReference>
<gene>
    <name evidence="2" type="ORF">VaNZ11_001249</name>
</gene>
<feature type="compositionally biased region" description="Low complexity" evidence="1">
    <location>
        <begin position="142"/>
        <end position="168"/>
    </location>
</feature>
<dbReference type="SUPFAM" id="SSF82199">
    <property type="entry name" value="SET domain"/>
    <property type="match status" value="1"/>
</dbReference>
<reference evidence="2 3" key="1">
    <citation type="journal article" date="2023" name="IScience">
        <title>Expanded male sex-determining region conserved during the evolution of homothallism in the green alga Volvox.</title>
        <authorList>
            <person name="Yamamoto K."/>
            <person name="Matsuzaki R."/>
            <person name="Mahakham W."/>
            <person name="Heman W."/>
            <person name="Sekimoto H."/>
            <person name="Kawachi M."/>
            <person name="Minakuchi Y."/>
            <person name="Toyoda A."/>
            <person name="Nozaki H."/>
        </authorList>
    </citation>
    <scope>NUCLEOTIDE SEQUENCE [LARGE SCALE GENOMIC DNA]</scope>
    <source>
        <strain evidence="2 3">NIES-4468</strain>
    </source>
</reference>
<dbReference type="Proteomes" id="UP001165090">
    <property type="component" value="Unassembled WGS sequence"/>
</dbReference>
<feature type="compositionally biased region" description="Gly residues" evidence="1">
    <location>
        <begin position="344"/>
        <end position="354"/>
    </location>
</feature>
<feature type="region of interest" description="Disordered" evidence="1">
    <location>
        <begin position="138"/>
        <end position="205"/>
    </location>
</feature>
<evidence type="ECO:0000313" key="3">
    <source>
        <dbReference type="Proteomes" id="UP001165090"/>
    </source>
</evidence>
<dbReference type="PANTHER" id="PTHR13271:SF140">
    <property type="entry name" value="SET DOMAIN-CONTAINING PROTEIN"/>
    <property type="match status" value="1"/>
</dbReference>
<evidence type="ECO:0008006" key="4">
    <source>
        <dbReference type="Google" id="ProtNLM"/>
    </source>
</evidence>
<proteinExistence type="predicted"/>
<dbReference type="InterPro" id="IPR046341">
    <property type="entry name" value="SET_dom_sf"/>
</dbReference>
<feature type="region of interest" description="Disordered" evidence="1">
    <location>
        <begin position="256"/>
        <end position="277"/>
    </location>
</feature>
<protein>
    <recommendedName>
        <fullName evidence="4">SET domain-containing protein</fullName>
    </recommendedName>
</protein>
<organism evidence="2 3">
    <name type="scientific">Volvox africanus</name>
    <dbReference type="NCBI Taxonomy" id="51714"/>
    <lineage>
        <taxon>Eukaryota</taxon>
        <taxon>Viridiplantae</taxon>
        <taxon>Chlorophyta</taxon>
        <taxon>core chlorophytes</taxon>
        <taxon>Chlorophyceae</taxon>
        <taxon>CS clade</taxon>
        <taxon>Chlamydomonadales</taxon>
        <taxon>Volvocaceae</taxon>
        <taxon>Volvox</taxon>
    </lineage>
</organism>
<comment type="caution">
    <text evidence="2">The sequence shown here is derived from an EMBL/GenBank/DDBJ whole genome shotgun (WGS) entry which is preliminary data.</text>
</comment>
<evidence type="ECO:0000256" key="1">
    <source>
        <dbReference type="SAM" id="MobiDB-lite"/>
    </source>
</evidence>
<feature type="compositionally biased region" description="Basic and acidic residues" evidence="1">
    <location>
        <begin position="361"/>
        <end position="373"/>
    </location>
</feature>